<comment type="subcellular location">
    <subcellularLocation>
        <location evidence="1">Membrane</location>
        <topology evidence="1">Single-pass membrane protein</topology>
    </subcellularLocation>
</comment>
<feature type="signal peptide" evidence="6">
    <location>
        <begin position="1"/>
        <end position="19"/>
    </location>
</feature>
<evidence type="ECO:0000313" key="7">
    <source>
        <dbReference type="EMBL" id="HIX45861.1"/>
    </source>
</evidence>
<comment type="similarity">
    <text evidence="2">Belongs to the LemA family.</text>
</comment>
<accession>A0A9D1VS00</accession>
<dbReference type="Gene3D" id="1.20.1440.20">
    <property type="entry name" value="LemA-like domain"/>
    <property type="match status" value="1"/>
</dbReference>
<evidence type="ECO:0000256" key="3">
    <source>
        <dbReference type="ARBA" id="ARBA00022692"/>
    </source>
</evidence>
<dbReference type="PANTHER" id="PTHR34478">
    <property type="entry name" value="PROTEIN LEMA"/>
    <property type="match status" value="1"/>
</dbReference>
<dbReference type="GO" id="GO:0016020">
    <property type="term" value="C:membrane"/>
    <property type="evidence" value="ECO:0007669"/>
    <property type="project" value="UniProtKB-SubCell"/>
</dbReference>
<protein>
    <submittedName>
        <fullName evidence="7">LemA family protein</fullName>
    </submittedName>
</protein>
<evidence type="ECO:0000256" key="1">
    <source>
        <dbReference type="ARBA" id="ARBA00004167"/>
    </source>
</evidence>
<evidence type="ECO:0000256" key="6">
    <source>
        <dbReference type="SAM" id="SignalP"/>
    </source>
</evidence>
<dbReference type="Pfam" id="PF04011">
    <property type="entry name" value="LemA"/>
    <property type="match status" value="1"/>
</dbReference>
<keyword evidence="3" id="KW-0812">Transmembrane</keyword>
<dbReference type="PROSITE" id="PS51257">
    <property type="entry name" value="PROKAR_LIPOPROTEIN"/>
    <property type="match status" value="1"/>
</dbReference>
<dbReference type="AlphaFoldDB" id="A0A9D1VS00"/>
<evidence type="ECO:0000313" key="8">
    <source>
        <dbReference type="Proteomes" id="UP000824246"/>
    </source>
</evidence>
<dbReference type="PANTHER" id="PTHR34478:SF2">
    <property type="entry name" value="MEMBRANE PROTEIN"/>
    <property type="match status" value="1"/>
</dbReference>
<reference evidence="7" key="1">
    <citation type="journal article" date="2021" name="PeerJ">
        <title>Extensive microbial diversity within the chicken gut microbiome revealed by metagenomics and culture.</title>
        <authorList>
            <person name="Gilroy R."/>
            <person name="Ravi A."/>
            <person name="Getino M."/>
            <person name="Pursley I."/>
            <person name="Horton D.L."/>
            <person name="Alikhan N.F."/>
            <person name="Baker D."/>
            <person name="Gharbi K."/>
            <person name="Hall N."/>
            <person name="Watson M."/>
            <person name="Adriaenssens E.M."/>
            <person name="Foster-Nyarko E."/>
            <person name="Jarju S."/>
            <person name="Secka A."/>
            <person name="Antonio M."/>
            <person name="Oren A."/>
            <person name="Chaudhuri R.R."/>
            <person name="La Ragione R."/>
            <person name="Hildebrand F."/>
            <person name="Pallen M.J."/>
        </authorList>
    </citation>
    <scope>NUCLEOTIDE SEQUENCE</scope>
    <source>
        <strain evidence="7">ChiHjej12B11-16260</strain>
    </source>
</reference>
<evidence type="ECO:0000256" key="4">
    <source>
        <dbReference type="ARBA" id="ARBA00022989"/>
    </source>
</evidence>
<keyword evidence="4" id="KW-1133">Transmembrane helix</keyword>
<dbReference type="InterPro" id="IPR007156">
    <property type="entry name" value="MamQ_LemA"/>
</dbReference>
<proteinExistence type="inferred from homology"/>
<dbReference type="InterPro" id="IPR023353">
    <property type="entry name" value="LemA-like_dom_sf"/>
</dbReference>
<keyword evidence="6" id="KW-0732">Signal</keyword>
<keyword evidence="5" id="KW-0472">Membrane</keyword>
<dbReference type="EMBL" id="DXFB01000167">
    <property type="protein sequence ID" value="HIX45861.1"/>
    <property type="molecule type" value="Genomic_DNA"/>
</dbReference>
<evidence type="ECO:0000256" key="2">
    <source>
        <dbReference type="ARBA" id="ARBA00008854"/>
    </source>
</evidence>
<gene>
    <name evidence="7" type="ORF">H9982_06530</name>
</gene>
<dbReference type="SUPFAM" id="SSF140478">
    <property type="entry name" value="LemA-like"/>
    <property type="match status" value="1"/>
</dbReference>
<sequence>MKLPKIAALAIAAIGMALAFSSCSYNSMVEAEENVNAQWAKVENQYQRRADLIPNLVNTVKGYTSHESETLEAVTAARAKATQMTVDASSLDAESMQRFQEAQGELSQALGRLLSITENYPDLKANQQFIELQAQLEGTENRISTERTRYSDMVATYNAMLRKFPGVITAKIFGFEPKPQFTAEAGSEKAPEVKF</sequence>
<comment type="caution">
    <text evidence="7">The sequence shown here is derived from an EMBL/GenBank/DDBJ whole genome shotgun (WGS) entry which is preliminary data.</text>
</comment>
<dbReference type="Proteomes" id="UP000824246">
    <property type="component" value="Unassembled WGS sequence"/>
</dbReference>
<feature type="chain" id="PRO_5038404751" evidence="6">
    <location>
        <begin position="20"/>
        <end position="195"/>
    </location>
</feature>
<name>A0A9D1VS00_9BACT</name>
<reference evidence="7" key="2">
    <citation type="submission" date="2021-04" db="EMBL/GenBank/DDBJ databases">
        <authorList>
            <person name="Gilroy R."/>
        </authorList>
    </citation>
    <scope>NUCLEOTIDE SEQUENCE</scope>
    <source>
        <strain evidence="7">ChiHjej12B11-16260</strain>
    </source>
</reference>
<evidence type="ECO:0000256" key="5">
    <source>
        <dbReference type="ARBA" id="ARBA00023136"/>
    </source>
</evidence>
<organism evidence="7 8">
    <name type="scientific">Candidatus Barnesiella excrementipullorum</name>
    <dbReference type="NCBI Taxonomy" id="2838479"/>
    <lineage>
        <taxon>Bacteria</taxon>
        <taxon>Pseudomonadati</taxon>
        <taxon>Bacteroidota</taxon>
        <taxon>Bacteroidia</taxon>
        <taxon>Bacteroidales</taxon>
        <taxon>Barnesiellaceae</taxon>
        <taxon>Barnesiella</taxon>
    </lineage>
</organism>